<dbReference type="InterPro" id="IPR027417">
    <property type="entry name" value="P-loop_NTPase"/>
</dbReference>
<dbReference type="GO" id="GO:0005829">
    <property type="term" value="C:cytosol"/>
    <property type="evidence" value="ECO:0007669"/>
    <property type="project" value="TreeGrafter"/>
</dbReference>
<name>A0A2C8AYZ5_9ACTN</name>
<dbReference type="EMBL" id="LT576035">
    <property type="protein sequence ID" value="SBN39629.1"/>
    <property type="molecule type" value="Genomic_DNA"/>
</dbReference>
<dbReference type="InterPro" id="IPR059050">
    <property type="entry name" value="Rv3660c_N"/>
</dbReference>
<feature type="compositionally biased region" description="Low complexity" evidence="3">
    <location>
        <begin position="128"/>
        <end position="140"/>
    </location>
</feature>
<feature type="compositionally biased region" description="Low complexity" evidence="3">
    <location>
        <begin position="87"/>
        <end position="110"/>
    </location>
</feature>
<dbReference type="PANTHER" id="PTHR43384:SF11">
    <property type="entry name" value="SEPTUM SITE DETERMINING PROTEIN"/>
    <property type="match status" value="1"/>
</dbReference>
<keyword evidence="2" id="KW-0067">ATP-binding</keyword>
<dbReference type="GO" id="GO:0005524">
    <property type="term" value="F:ATP binding"/>
    <property type="evidence" value="ECO:0007669"/>
    <property type="project" value="UniProtKB-KW"/>
</dbReference>
<feature type="region of interest" description="Disordered" evidence="3">
    <location>
        <begin position="75"/>
        <end position="146"/>
    </location>
</feature>
<dbReference type="NCBIfam" id="TIGR03815">
    <property type="entry name" value="CpaE_hom_Actino"/>
    <property type="match status" value="1"/>
</dbReference>
<protein>
    <submittedName>
        <fullName evidence="5">Septum site determining protein</fullName>
    </submittedName>
</protein>
<evidence type="ECO:0000313" key="6">
    <source>
        <dbReference type="EMBL" id="SCQ74663.1"/>
    </source>
</evidence>
<dbReference type="PANTHER" id="PTHR43384">
    <property type="entry name" value="SEPTUM SITE-DETERMINING PROTEIN MIND HOMOLOG, CHLOROPLASTIC-RELATED"/>
    <property type="match status" value="1"/>
</dbReference>
<dbReference type="InterPro" id="IPR022521">
    <property type="entry name" value="Rv3660c"/>
</dbReference>
<evidence type="ECO:0000313" key="7">
    <source>
        <dbReference type="Proteomes" id="UP000250080"/>
    </source>
</evidence>
<evidence type="ECO:0000256" key="2">
    <source>
        <dbReference type="ARBA" id="ARBA00022840"/>
    </source>
</evidence>
<evidence type="ECO:0000256" key="3">
    <source>
        <dbReference type="SAM" id="MobiDB-lite"/>
    </source>
</evidence>
<evidence type="ECO:0000259" key="4">
    <source>
        <dbReference type="Pfam" id="PF26563"/>
    </source>
</evidence>
<dbReference type="Proteomes" id="UP000250080">
    <property type="component" value="Chromosome I"/>
</dbReference>
<reference evidence="5" key="1">
    <citation type="submission" date="2016-05" db="EMBL/GenBank/DDBJ databases">
        <authorList>
            <person name="Lavstsen T."/>
            <person name="Jespersen J.S."/>
        </authorList>
    </citation>
    <scope>NUCLEOTIDE SEQUENCE</scope>
    <source>
        <strain evidence="5">PFRJS10</strain>
    </source>
</reference>
<dbReference type="SUPFAM" id="SSF52540">
    <property type="entry name" value="P-loop containing nucleoside triphosphate hydrolases"/>
    <property type="match status" value="1"/>
</dbReference>
<dbReference type="InterPro" id="IPR050625">
    <property type="entry name" value="ParA/MinD_ATPase"/>
</dbReference>
<gene>
    <name evidence="5" type="ORF">PFR_JS10_1986</name>
    <name evidence="6" type="ORF">PFR_JS23_241</name>
</gene>
<dbReference type="Pfam" id="PF10609">
    <property type="entry name" value="ParA"/>
    <property type="match status" value="1"/>
</dbReference>
<dbReference type="AlphaFoldDB" id="A0A2C8AYZ5"/>
<dbReference type="GO" id="GO:0009898">
    <property type="term" value="C:cytoplasmic side of plasma membrane"/>
    <property type="evidence" value="ECO:0007669"/>
    <property type="project" value="TreeGrafter"/>
</dbReference>
<feature type="domain" description="Rv3660c-like CheY-like N-terminal" evidence="4">
    <location>
        <begin position="152"/>
        <end position="255"/>
    </location>
</feature>
<dbReference type="EMBL" id="LT618793">
    <property type="protein sequence ID" value="SCQ74663.1"/>
    <property type="molecule type" value="Genomic_DNA"/>
</dbReference>
<keyword evidence="1" id="KW-0547">Nucleotide-binding</keyword>
<proteinExistence type="predicted"/>
<organism evidence="5">
    <name type="scientific">Propionibacterium freudenreichii</name>
    <dbReference type="NCBI Taxonomy" id="1744"/>
    <lineage>
        <taxon>Bacteria</taxon>
        <taxon>Bacillati</taxon>
        <taxon>Actinomycetota</taxon>
        <taxon>Actinomycetes</taxon>
        <taxon>Propionibacteriales</taxon>
        <taxon>Propionibacteriaceae</taxon>
        <taxon>Propionibacterium</taxon>
    </lineage>
</organism>
<feature type="region of interest" description="Disordered" evidence="3">
    <location>
        <begin position="30"/>
        <end position="58"/>
    </location>
</feature>
<evidence type="ECO:0000313" key="5">
    <source>
        <dbReference type="EMBL" id="SBN39629.1"/>
    </source>
</evidence>
<dbReference type="GO" id="GO:0051782">
    <property type="term" value="P:negative regulation of cell division"/>
    <property type="evidence" value="ECO:0007669"/>
    <property type="project" value="TreeGrafter"/>
</dbReference>
<reference evidence="6 7" key="2">
    <citation type="submission" date="2016-09" db="EMBL/GenBank/DDBJ databases">
        <authorList>
            <person name="Laine KS P."/>
        </authorList>
    </citation>
    <scope>NUCLEOTIDE SEQUENCE [LARGE SCALE GENOMIC DNA]</scope>
    <source>
        <strain evidence="6">PFRJS-23</strain>
    </source>
</reference>
<evidence type="ECO:0000256" key="1">
    <source>
        <dbReference type="ARBA" id="ARBA00022741"/>
    </source>
</evidence>
<dbReference type="Gene3D" id="3.40.50.300">
    <property type="entry name" value="P-loop containing nucleotide triphosphate hydrolases"/>
    <property type="match status" value="1"/>
</dbReference>
<dbReference type="InterPro" id="IPR033756">
    <property type="entry name" value="YlxH/NBP35"/>
</dbReference>
<dbReference type="Pfam" id="PF26563">
    <property type="entry name" value="Rv3660c_N"/>
    <property type="match status" value="1"/>
</dbReference>
<dbReference type="GO" id="GO:0016887">
    <property type="term" value="F:ATP hydrolysis activity"/>
    <property type="evidence" value="ECO:0007669"/>
    <property type="project" value="TreeGrafter"/>
</dbReference>
<sequence length="497" mass="51987">MPLFRGLVIHNVEVARYFVVSTHTLIGMNDSRREPRRMRSPKDLPNPKPWGRPSHDPAVLPVAANGVEPTAMEYSAAGHGATPGTMGHRPVVPQGPVRRGPRLLRGGTHPAGDNPDLERQRLGAMVPGRSTRGAGSSRRGMPGGEGPFPLVVCQDRRLMDIVMSAAASCGTDPRFVREPDDIRRWWARASTVLVGVEMAPVVAGLGLAPRTAVHLMAADAAEVTAWSVPLSAAVLVLPDQAGCLPAVLGQADPGPGGRATVIDVMGGSGGVGATTLAAALAQRCSARNARSALIDLDPCGGGVDLMFGAEREPGWRWDDLTSVSGTVNDIAARLPRVGGFPVLSMGRPGADHAGPQLPGAAAVRAVLDSMCRNLDVVVLDDPNPQNWPGAENATRVVVVAGHVRAVMAARARTLQHSWGDAQVVVRTGPGMGLDPRAVADCLALPLAGSICTDRRLVSGAQVGEPPGRQRAGRFAKQVDALLDAVLGRIEGESRARR</sequence>
<accession>A0A2C8AYZ5</accession>